<dbReference type="STRING" id="537006.PRABACTJOHN_02004"/>
<dbReference type="Proteomes" id="UP000005510">
    <property type="component" value="Unassembled WGS sequence"/>
</dbReference>
<dbReference type="EMBL" id="ABYH01000227">
    <property type="protein sequence ID" value="EEC96587.1"/>
    <property type="molecule type" value="Genomic_DNA"/>
</dbReference>
<proteinExistence type="predicted"/>
<dbReference type="RefSeq" id="WP_008149094.1">
    <property type="nucleotide sequence ID" value="NZ_CP102285.1"/>
</dbReference>
<evidence type="ECO:0000313" key="1">
    <source>
        <dbReference type="EMBL" id="EEC96587.1"/>
    </source>
</evidence>
<sequence>MKELTQSFLTKEKLNQDMENPEKRLGNIDSFLPDSFKKRKGGQRMWRDTIIVEEDNCIVATGDNVRMNTREIADLFNITAASVNRAVKRVLKSDVLNDYEVVKLVRLDNGLLLEFYSLDPIIVLSYKWNTFYTFAIGIRESSQLTRSTRLRQSEHSRTTP</sequence>
<dbReference type="GeneID" id="93408145"/>
<accession>B7BAE7</accession>
<protein>
    <submittedName>
        <fullName evidence="1">Uncharacterized protein</fullName>
    </submittedName>
</protein>
<name>B7BAE7_9BACT</name>
<reference evidence="1 2" key="1">
    <citation type="submission" date="2008-10" db="EMBL/GenBank/DDBJ databases">
        <title>Draft genome sequence of Parabacteroides johnsonii (DSM 18315).</title>
        <authorList>
            <person name="Sudarsanam P."/>
            <person name="Ley R."/>
            <person name="Guruge J."/>
            <person name="Turnbaugh P.J."/>
            <person name="Mahowald M."/>
            <person name="Liep D."/>
            <person name="Gordon J."/>
        </authorList>
    </citation>
    <scope>NUCLEOTIDE SEQUENCE [LARGE SCALE GENOMIC DNA]</scope>
    <source>
        <strain evidence="1 2">DSM 18315</strain>
    </source>
</reference>
<evidence type="ECO:0000313" key="2">
    <source>
        <dbReference type="Proteomes" id="UP000005510"/>
    </source>
</evidence>
<reference evidence="1 2" key="2">
    <citation type="submission" date="2008-10" db="EMBL/GenBank/DDBJ databases">
        <authorList>
            <person name="Fulton L."/>
            <person name="Clifton S."/>
            <person name="Fulton B."/>
            <person name="Xu J."/>
            <person name="Minx P."/>
            <person name="Pepin K.H."/>
            <person name="Johnson M."/>
            <person name="Bhonagiri V."/>
            <person name="Nash W.E."/>
            <person name="Mardis E.R."/>
            <person name="Wilson R.K."/>
        </authorList>
    </citation>
    <scope>NUCLEOTIDE SEQUENCE [LARGE SCALE GENOMIC DNA]</scope>
    <source>
        <strain evidence="1 2">DSM 18315</strain>
    </source>
</reference>
<gene>
    <name evidence="1" type="ORF">PRABACTJOHN_02004</name>
</gene>
<dbReference type="AlphaFoldDB" id="B7BAE7"/>
<organism evidence="1 2">
    <name type="scientific">Parabacteroides johnsonii DSM 18315</name>
    <dbReference type="NCBI Taxonomy" id="537006"/>
    <lineage>
        <taxon>Bacteria</taxon>
        <taxon>Pseudomonadati</taxon>
        <taxon>Bacteroidota</taxon>
        <taxon>Bacteroidia</taxon>
        <taxon>Bacteroidales</taxon>
        <taxon>Tannerellaceae</taxon>
        <taxon>Parabacteroides</taxon>
    </lineage>
</organism>
<dbReference type="HOGENOM" id="CLU_1650497_0_0_10"/>
<comment type="caution">
    <text evidence="1">The sequence shown here is derived from an EMBL/GenBank/DDBJ whole genome shotgun (WGS) entry which is preliminary data.</text>
</comment>